<feature type="domain" description="Alpha-L-arabinofuranosidase C-terminal" evidence="8">
    <location>
        <begin position="344"/>
        <end position="539"/>
    </location>
</feature>
<dbReference type="PROSITE" id="PS51318">
    <property type="entry name" value="TAT"/>
    <property type="match status" value="1"/>
</dbReference>
<dbReference type="PANTHER" id="PTHR43576">
    <property type="entry name" value="ALPHA-L-ARABINOFURANOSIDASE C-RELATED"/>
    <property type="match status" value="1"/>
</dbReference>
<dbReference type="InterPro" id="IPR010720">
    <property type="entry name" value="Alpha-L-AF_C"/>
</dbReference>
<dbReference type="STRING" id="1855912.LuPra_00318"/>
<keyword evidence="6" id="KW-0119">Carbohydrate metabolism</keyword>
<dbReference type="InterPro" id="IPR055235">
    <property type="entry name" value="ASD1_cat"/>
</dbReference>
<protein>
    <recommendedName>
        <fullName evidence="4">non-reducing end alpha-L-arabinofuranosidase</fullName>
        <ecNumber evidence="4">3.2.1.55</ecNumber>
    </recommendedName>
</protein>
<dbReference type="GO" id="GO:0046373">
    <property type="term" value="P:L-arabinose metabolic process"/>
    <property type="evidence" value="ECO:0007669"/>
    <property type="project" value="InterPro"/>
</dbReference>
<dbReference type="Pfam" id="PF22848">
    <property type="entry name" value="ASD1_dom"/>
    <property type="match status" value="1"/>
</dbReference>
<dbReference type="RefSeq" id="WP_234800671.1">
    <property type="nucleotide sequence ID" value="NZ_CP015136.1"/>
</dbReference>
<gene>
    <name evidence="9" type="primary">abf2_1</name>
    <name evidence="9" type="ORF">LuPra_00318</name>
</gene>
<dbReference type="Gene3D" id="3.20.20.80">
    <property type="entry name" value="Glycosidases"/>
    <property type="match status" value="1"/>
</dbReference>
<dbReference type="EC" id="3.2.1.55" evidence="4"/>
<dbReference type="GO" id="GO:0000272">
    <property type="term" value="P:polysaccharide catabolic process"/>
    <property type="evidence" value="ECO:0007669"/>
    <property type="project" value="TreeGrafter"/>
</dbReference>
<evidence type="ECO:0000256" key="4">
    <source>
        <dbReference type="ARBA" id="ARBA00012670"/>
    </source>
</evidence>
<evidence type="ECO:0000313" key="10">
    <source>
        <dbReference type="Proteomes" id="UP000076079"/>
    </source>
</evidence>
<reference evidence="10" key="2">
    <citation type="submission" date="2016-04" db="EMBL/GenBank/DDBJ databases">
        <title>First Complete Genome Sequence of a Subdivision 6 Acidobacterium.</title>
        <authorList>
            <person name="Huang S."/>
            <person name="Vieira S."/>
            <person name="Bunk B."/>
            <person name="Riedel T."/>
            <person name="Sproeer C."/>
            <person name="Overmann J."/>
        </authorList>
    </citation>
    <scope>NUCLEOTIDE SEQUENCE [LARGE SCALE GENOMIC DNA]</scope>
    <source>
        <strain evidence="10">DSM 100886 HEG_-6_39</strain>
    </source>
</reference>
<keyword evidence="7 9" id="KW-0326">Glycosidase</keyword>
<comment type="catalytic activity">
    <reaction evidence="1">
        <text>Hydrolysis of terminal non-reducing alpha-L-arabinofuranoside residues in alpha-L-arabinosides.</text>
        <dbReference type="EC" id="3.2.1.55"/>
    </reaction>
</comment>
<evidence type="ECO:0000256" key="5">
    <source>
        <dbReference type="ARBA" id="ARBA00022801"/>
    </source>
</evidence>
<organism evidence="9 10">
    <name type="scientific">Luteitalea pratensis</name>
    <dbReference type="NCBI Taxonomy" id="1855912"/>
    <lineage>
        <taxon>Bacteria</taxon>
        <taxon>Pseudomonadati</taxon>
        <taxon>Acidobacteriota</taxon>
        <taxon>Vicinamibacteria</taxon>
        <taxon>Vicinamibacterales</taxon>
        <taxon>Vicinamibacteraceae</taxon>
        <taxon>Luteitalea</taxon>
    </lineage>
</organism>
<name>A0A143PF57_LUTPR</name>
<evidence type="ECO:0000313" key="9">
    <source>
        <dbReference type="EMBL" id="AMY07151.1"/>
    </source>
</evidence>
<comment type="similarity">
    <text evidence="2">Belongs to the glycosyl hydrolase 51 family.</text>
</comment>
<dbReference type="InterPro" id="IPR017853">
    <property type="entry name" value="GH"/>
</dbReference>
<evidence type="ECO:0000256" key="1">
    <source>
        <dbReference type="ARBA" id="ARBA00001462"/>
    </source>
</evidence>
<evidence type="ECO:0000256" key="6">
    <source>
        <dbReference type="ARBA" id="ARBA00023277"/>
    </source>
</evidence>
<dbReference type="PANTHER" id="PTHR43576:SF2">
    <property type="entry name" value="INTRACELLULAR EXO-ALPHA-L-ARABINOFURANOSIDASE 2"/>
    <property type="match status" value="1"/>
</dbReference>
<keyword evidence="5 9" id="KW-0378">Hydrolase</keyword>
<evidence type="ECO:0000259" key="8">
    <source>
        <dbReference type="SMART" id="SM00813"/>
    </source>
</evidence>
<dbReference type="SUPFAM" id="SSF51445">
    <property type="entry name" value="(Trans)glycosidases"/>
    <property type="match status" value="1"/>
</dbReference>
<dbReference type="Gene3D" id="2.60.40.1180">
    <property type="entry name" value="Golgi alpha-mannosidase II"/>
    <property type="match status" value="1"/>
</dbReference>
<proteinExistence type="inferred from homology"/>
<dbReference type="Proteomes" id="UP000076079">
    <property type="component" value="Chromosome"/>
</dbReference>
<dbReference type="PATRIC" id="fig|1813736.3.peg.332"/>
<evidence type="ECO:0000256" key="3">
    <source>
        <dbReference type="ARBA" id="ARBA00011165"/>
    </source>
</evidence>
<evidence type="ECO:0000256" key="2">
    <source>
        <dbReference type="ARBA" id="ARBA00007186"/>
    </source>
</evidence>
<sequence length="548" mass="60112">MDRRDFLRTTMLASAGMTLAPRATQAADARIDVLLDEPIARIDPNVYGHFVEHLGGVVYDGIWVGEQSRIANTAGIRQALVDRMRRLPKGVIRWPGGCFADSYDWRDGVGPREARPRRTNFWADGMGQRPDGPWKYDTNQFGTNEFVRFVRLCEANPYLAANLRSLPARDFYQWVEYCNSPAGSTTLADLRGKGGSAEPLRVRFWGVGNESWGCGGNLTAEEYAVEYRKFTAWVPRFGQELSFIGSGPNGGDLGWTRGFFSNLTAKGEGALASMWGWGLHHYSWNVSRGATTDWDAGKGDALVYTADEWYEMLAQANQMESLITGHWAVMGEIDRRHRVKLVVDEWGTWHKPGSEVHPSHHLGQQSSIRDALVAGLTLDTFHRHADKVAMANIAQLVNCLQSLFLTDGDKFITTPTYHIFEMYAPHAGAQAVRTQFGAPSVTYDRVREKATVLGLAGSASVSDRTLTLTVVNTHVTEACDATIAVRGGRATAAQAVTLRATNIHAHNTFDRPSEVVPGASAALTAGSGGTLTHRFPPASVTRVTVTLG</sequence>
<dbReference type="InterPro" id="IPR013780">
    <property type="entry name" value="Glyco_hydro_b"/>
</dbReference>
<dbReference type="KEGG" id="abac:LuPra_00318"/>
<keyword evidence="10" id="KW-1185">Reference proteome</keyword>
<evidence type="ECO:0000256" key="7">
    <source>
        <dbReference type="ARBA" id="ARBA00023295"/>
    </source>
</evidence>
<dbReference type="InterPro" id="IPR006311">
    <property type="entry name" value="TAT_signal"/>
</dbReference>
<dbReference type="Pfam" id="PF06964">
    <property type="entry name" value="Alpha-L-AF_C"/>
    <property type="match status" value="1"/>
</dbReference>
<dbReference type="EMBL" id="CP015136">
    <property type="protein sequence ID" value="AMY07151.1"/>
    <property type="molecule type" value="Genomic_DNA"/>
</dbReference>
<dbReference type="SUPFAM" id="SSF51011">
    <property type="entry name" value="Glycosyl hydrolase domain"/>
    <property type="match status" value="1"/>
</dbReference>
<dbReference type="AlphaFoldDB" id="A0A143PF57"/>
<dbReference type="GO" id="GO:0046556">
    <property type="term" value="F:alpha-L-arabinofuranosidase activity"/>
    <property type="evidence" value="ECO:0007669"/>
    <property type="project" value="UniProtKB-EC"/>
</dbReference>
<accession>A0A143PF57</accession>
<dbReference type="SMART" id="SM00813">
    <property type="entry name" value="Alpha-L-AF_C"/>
    <property type="match status" value="1"/>
</dbReference>
<reference evidence="9 10" key="1">
    <citation type="journal article" date="2016" name="Genome Announc.">
        <title>First Complete Genome Sequence of a Subdivision 6 Acidobacterium Strain.</title>
        <authorList>
            <person name="Huang S."/>
            <person name="Vieira S."/>
            <person name="Bunk B."/>
            <person name="Riedel T."/>
            <person name="Sproer C."/>
            <person name="Overmann J."/>
        </authorList>
    </citation>
    <scope>NUCLEOTIDE SEQUENCE [LARGE SCALE GENOMIC DNA]</scope>
    <source>
        <strain evidence="10">DSM 100886 HEG_-6_39</strain>
    </source>
</reference>
<comment type="subunit">
    <text evidence="3">Homohexamer; trimer of dimers.</text>
</comment>